<organism evidence="1 2">
    <name type="scientific">Methanosarcina baikalica</name>
    <dbReference type="NCBI Taxonomy" id="3073890"/>
    <lineage>
        <taxon>Archaea</taxon>
        <taxon>Methanobacteriati</taxon>
        <taxon>Methanobacteriota</taxon>
        <taxon>Stenosarchaea group</taxon>
        <taxon>Methanomicrobia</taxon>
        <taxon>Methanosarcinales</taxon>
        <taxon>Methanosarcinaceae</taxon>
        <taxon>Methanosarcina</taxon>
    </lineage>
</organism>
<sequence length="75" mass="8988">MLDEDKLEHYKELAIFPEDEEIHLKTIEKLWGKLQIMIISMLKTFAKNCSTCLFYRPMMRIKSHKASCDERLPEQ</sequence>
<accession>A0ABU2D245</accession>
<dbReference type="Proteomes" id="UP001246244">
    <property type="component" value="Unassembled WGS sequence"/>
</dbReference>
<reference evidence="2" key="1">
    <citation type="submission" date="2023-07" db="EMBL/GenBank/DDBJ databases">
        <title>Whole-genome sequencing of a new Methanosarcina sp. Z-7115.</title>
        <authorList>
            <person name="Zhilina T.N."/>
            <person name="Merkel A.Y."/>
        </authorList>
    </citation>
    <scope>NUCLEOTIDE SEQUENCE [LARGE SCALE GENOMIC DNA]</scope>
    <source>
        <strain evidence="2">Z-7115</strain>
    </source>
</reference>
<dbReference type="RefSeq" id="WP_310576080.1">
    <property type="nucleotide sequence ID" value="NZ_JAVKPK010000036.1"/>
</dbReference>
<evidence type="ECO:0000313" key="1">
    <source>
        <dbReference type="EMBL" id="MDR7666055.1"/>
    </source>
</evidence>
<dbReference type="EMBL" id="JAVKPK010000036">
    <property type="protein sequence ID" value="MDR7666055.1"/>
    <property type="molecule type" value="Genomic_DNA"/>
</dbReference>
<keyword evidence="2" id="KW-1185">Reference proteome</keyword>
<proteinExistence type="predicted"/>
<gene>
    <name evidence="1" type="ORF">RG963_09765</name>
</gene>
<protein>
    <submittedName>
        <fullName evidence="1">Uncharacterized protein</fullName>
    </submittedName>
</protein>
<dbReference type="InterPro" id="IPR036388">
    <property type="entry name" value="WH-like_DNA-bd_sf"/>
</dbReference>
<evidence type="ECO:0000313" key="2">
    <source>
        <dbReference type="Proteomes" id="UP001246244"/>
    </source>
</evidence>
<dbReference type="Gene3D" id="1.10.10.10">
    <property type="entry name" value="Winged helix-like DNA-binding domain superfamily/Winged helix DNA-binding domain"/>
    <property type="match status" value="1"/>
</dbReference>
<name>A0ABU2D245_9EURY</name>
<comment type="caution">
    <text evidence="1">The sequence shown here is derived from an EMBL/GenBank/DDBJ whole genome shotgun (WGS) entry which is preliminary data.</text>
</comment>